<dbReference type="Proteomes" id="UP000596099">
    <property type="component" value="Chromosome"/>
</dbReference>
<sequence>MVATWALGVSYPWGGVPVLGLGLGLSLVANEVWSLGLGASLFLPLGLEPPGGALLLRAGYALDPEGKGEVGVRVRYGDGGFALGLELTGPL</sequence>
<gene>
    <name evidence="1" type="ORF">TthHB5018_02670</name>
</gene>
<name>A0A7R7YHM4_THETH</name>
<evidence type="ECO:0000313" key="2">
    <source>
        <dbReference type="Proteomes" id="UP000596099"/>
    </source>
</evidence>
<dbReference type="AlphaFoldDB" id="A0A7R7YHM4"/>
<proteinExistence type="predicted"/>
<evidence type="ECO:0000313" key="1">
    <source>
        <dbReference type="EMBL" id="BCP65333.1"/>
    </source>
</evidence>
<protein>
    <submittedName>
        <fullName evidence="1">Uncharacterized protein</fullName>
    </submittedName>
</protein>
<reference evidence="2" key="1">
    <citation type="submission" date="2021-01" db="EMBL/GenBank/DDBJ databases">
        <title>Complete Genome Sequence of Thermus thermophilus Strain HB5018, Isolated from Mine Onsen Hot Spring.</title>
        <authorList>
            <person name="Miyazaki K."/>
            <person name="Moriya T."/>
            <person name="Nemoto N."/>
            <person name="Oshima T."/>
            <person name="Yura K."/>
            <person name="Bessho Y."/>
        </authorList>
    </citation>
    <scope>NUCLEOTIDE SEQUENCE [LARGE SCALE GENOMIC DNA]</scope>
    <source>
        <strain evidence="2">HB5018</strain>
    </source>
</reference>
<organism evidence="1 2">
    <name type="scientific">Thermus thermophilus</name>
    <dbReference type="NCBI Taxonomy" id="274"/>
    <lineage>
        <taxon>Bacteria</taxon>
        <taxon>Thermotogati</taxon>
        <taxon>Deinococcota</taxon>
        <taxon>Deinococci</taxon>
        <taxon>Thermales</taxon>
        <taxon>Thermaceae</taxon>
        <taxon>Thermus</taxon>
    </lineage>
</organism>
<dbReference type="EMBL" id="AP024270">
    <property type="protein sequence ID" value="BCP65333.1"/>
    <property type="molecule type" value="Genomic_DNA"/>
</dbReference>
<accession>A0A7R7YHM4</accession>
<dbReference type="RefSeq" id="WP_259329991.1">
    <property type="nucleotide sequence ID" value="NZ_AP024270.1"/>
</dbReference>